<protein>
    <submittedName>
        <fullName evidence="1">Uncharacterized protein</fullName>
    </submittedName>
</protein>
<name>A0A2N3KXU1_9PROT</name>
<sequence length="310" mass="32853">MNLFGSSSAPSVDTNALVNSQSSANADTARLNAQLNRYNTYTPTGSVTWSNNGDQWTQTQTLSPAQQSQLDSMNQIGNSVLGQAANSAGQLPSSPFSYDGAPAYQSSIDYSGLSQVPTDIGAYQDQATKSAYDRTMNNLQPQFDQQKEQMTQQLANQGIMQGSEAYTRAMDDYNRNYNNAALSASQDAIMTGDALAGSMFNRGLTSRQQGISEQMNDLNLNNAARSNYANEQLTARNQNLNELAALLQGSPALQMPTSGGSGAVSVNSPDVIGAANMANNNALAQYQAGQANQSALLGGLMNLGLYSMMG</sequence>
<accession>A0A2N3KXU1</accession>
<dbReference type="Proteomes" id="UP000233597">
    <property type="component" value="Unassembled WGS sequence"/>
</dbReference>
<dbReference type="OrthoDB" id="7226450at2"/>
<organism evidence="1 2">
    <name type="scientific">Thalassospira marina</name>
    <dbReference type="NCBI Taxonomy" id="2048283"/>
    <lineage>
        <taxon>Bacteria</taxon>
        <taxon>Pseudomonadati</taxon>
        <taxon>Pseudomonadota</taxon>
        <taxon>Alphaproteobacteria</taxon>
        <taxon>Rhodospirillales</taxon>
        <taxon>Thalassospiraceae</taxon>
        <taxon>Thalassospira</taxon>
    </lineage>
</organism>
<dbReference type="EMBL" id="NWTK01000002">
    <property type="protein sequence ID" value="PKR55401.1"/>
    <property type="molecule type" value="Genomic_DNA"/>
</dbReference>
<gene>
    <name evidence="1" type="ORF">COO20_04320</name>
</gene>
<evidence type="ECO:0000313" key="2">
    <source>
        <dbReference type="Proteomes" id="UP000233597"/>
    </source>
</evidence>
<comment type="caution">
    <text evidence="1">The sequence shown here is derived from an EMBL/GenBank/DDBJ whole genome shotgun (WGS) entry which is preliminary data.</text>
</comment>
<reference evidence="1 2" key="1">
    <citation type="submission" date="2017-09" db="EMBL/GenBank/DDBJ databases">
        <title>Biodiversity and function of Thalassospira species in the particle-attached aromatic-hydrocarbon-degrading consortia from the surface seawater of the South China Sea.</title>
        <authorList>
            <person name="Dong C."/>
            <person name="Liu R."/>
            <person name="Shao Z."/>
        </authorList>
    </citation>
    <scope>NUCLEOTIDE SEQUENCE [LARGE SCALE GENOMIC DNA]</scope>
    <source>
        <strain evidence="1 2">CSC1P2</strain>
    </source>
</reference>
<dbReference type="AlphaFoldDB" id="A0A2N3KXU1"/>
<dbReference type="RefSeq" id="WP_101264450.1">
    <property type="nucleotide sequence ID" value="NZ_NWTK01000002.1"/>
</dbReference>
<evidence type="ECO:0000313" key="1">
    <source>
        <dbReference type="EMBL" id="PKR55401.1"/>
    </source>
</evidence>
<proteinExistence type="predicted"/>